<dbReference type="GO" id="GO:0005829">
    <property type="term" value="C:cytosol"/>
    <property type="evidence" value="ECO:0007669"/>
    <property type="project" value="TreeGrafter"/>
</dbReference>
<organism evidence="3 4">
    <name type="scientific">Escherichia coli</name>
    <dbReference type="NCBI Taxonomy" id="562"/>
    <lineage>
        <taxon>Bacteria</taxon>
        <taxon>Pseudomonadati</taxon>
        <taxon>Pseudomonadota</taxon>
        <taxon>Gammaproteobacteria</taxon>
        <taxon>Enterobacterales</taxon>
        <taxon>Enterobacteriaceae</taxon>
        <taxon>Escherichia</taxon>
    </lineage>
</organism>
<reference evidence="3" key="1">
    <citation type="submission" date="2022-08" db="EMBL/GenBank/DDBJ databases">
        <title>Genome sequencing of human pathogens.</title>
        <authorList>
            <person name="Cao X."/>
        </authorList>
    </citation>
    <scope>NUCLEOTIDE SEQUENCE</scope>
    <source>
        <strain evidence="3">EC16126</strain>
    </source>
</reference>
<dbReference type="PANTHER" id="PTHR46124:SF3">
    <property type="entry name" value="HYDROLASE"/>
    <property type="match status" value="1"/>
</dbReference>
<accession>A0AAW5ZBZ3</accession>
<dbReference type="AlphaFoldDB" id="A0AAW5ZBZ3"/>
<proteinExistence type="inferred from homology"/>
<dbReference type="Pfam" id="PF01026">
    <property type="entry name" value="TatD_DNase"/>
    <property type="match status" value="1"/>
</dbReference>
<name>A0AAW5ZBZ3_ECOLX</name>
<keyword evidence="2 3" id="KW-0378">Hydrolase</keyword>
<dbReference type="PROSITE" id="PS01091">
    <property type="entry name" value="TATD_3"/>
    <property type="match status" value="1"/>
</dbReference>
<feature type="non-terminal residue" evidence="3">
    <location>
        <position position="70"/>
    </location>
</feature>
<dbReference type="Gene3D" id="3.20.20.140">
    <property type="entry name" value="Metal-dependent hydrolases"/>
    <property type="match status" value="1"/>
</dbReference>
<dbReference type="RefSeq" id="WP_271098063.1">
    <property type="nucleotide sequence ID" value="NZ_JANWOR010000715.1"/>
</dbReference>
<dbReference type="GO" id="GO:0016788">
    <property type="term" value="F:hydrolase activity, acting on ester bonds"/>
    <property type="evidence" value="ECO:0007669"/>
    <property type="project" value="InterPro"/>
</dbReference>
<dbReference type="EMBL" id="JANWOR010000715">
    <property type="protein sequence ID" value="MDA4180725.1"/>
    <property type="molecule type" value="Genomic_DNA"/>
</dbReference>
<feature type="non-terminal residue" evidence="3">
    <location>
        <position position="1"/>
    </location>
</feature>
<sequence length="70" mass="7686">TITYPRASKTRDVIAKLPLASLLLETDAPDMPLNGFQGKPNRPEQAARVFAVLCELRPEPADEIAEVLLN</sequence>
<evidence type="ECO:0000313" key="4">
    <source>
        <dbReference type="Proteomes" id="UP001211064"/>
    </source>
</evidence>
<gene>
    <name evidence="3" type="ORF">NY836_25830</name>
</gene>
<dbReference type="PANTHER" id="PTHR46124">
    <property type="entry name" value="D-AMINOACYL-TRNA DEACYLASE"/>
    <property type="match status" value="1"/>
</dbReference>
<dbReference type="InterPro" id="IPR001130">
    <property type="entry name" value="TatD-like"/>
</dbReference>
<dbReference type="InterPro" id="IPR032466">
    <property type="entry name" value="Metal_Hydrolase"/>
</dbReference>
<comment type="caution">
    <text evidence="3">The sequence shown here is derived from an EMBL/GenBank/DDBJ whole genome shotgun (WGS) entry which is preliminary data.</text>
</comment>
<dbReference type="SUPFAM" id="SSF51556">
    <property type="entry name" value="Metallo-dependent hydrolases"/>
    <property type="match status" value="1"/>
</dbReference>
<protein>
    <submittedName>
        <fullName evidence="3">TatD family hydrolase</fullName>
    </submittedName>
</protein>
<evidence type="ECO:0000313" key="3">
    <source>
        <dbReference type="EMBL" id="MDA4180725.1"/>
    </source>
</evidence>
<dbReference type="Proteomes" id="UP001211064">
    <property type="component" value="Unassembled WGS sequence"/>
</dbReference>
<evidence type="ECO:0000256" key="1">
    <source>
        <dbReference type="ARBA" id="ARBA00009275"/>
    </source>
</evidence>
<evidence type="ECO:0000256" key="2">
    <source>
        <dbReference type="ARBA" id="ARBA00022801"/>
    </source>
</evidence>
<dbReference type="InterPro" id="IPR018228">
    <property type="entry name" value="DNase_TatD-rel_CS"/>
</dbReference>
<comment type="similarity">
    <text evidence="1">Belongs to the metallo-dependent hydrolases superfamily. TatD-type hydrolase family.</text>
</comment>